<sequence length="59" mass="6948">MLFRVNRRGARNVMAHYPLLEQVPQHNEDQAAKYRVTNDGLVWDHHEHLINMVPCQVAK</sequence>
<dbReference type="AlphaFoldDB" id="A0A402ABF1"/>
<protein>
    <submittedName>
        <fullName evidence="1">Uncharacterized protein</fullName>
    </submittedName>
</protein>
<evidence type="ECO:0000313" key="1">
    <source>
        <dbReference type="EMBL" id="GCE16428.1"/>
    </source>
</evidence>
<dbReference type="Proteomes" id="UP000287188">
    <property type="component" value="Unassembled WGS sequence"/>
</dbReference>
<comment type="caution">
    <text evidence="1">The sequence shown here is derived from an EMBL/GenBank/DDBJ whole genome shotgun (WGS) entry which is preliminary data.</text>
</comment>
<dbReference type="EMBL" id="BIFS01000001">
    <property type="protein sequence ID" value="GCE16428.1"/>
    <property type="molecule type" value="Genomic_DNA"/>
</dbReference>
<organism evidence="1 2">
    <name type="scientific">Dictyobacter kobayashii</name>
    <dbReference type="NCBI Taxonomy" id="2014872"/>
    <lineage>
        <taxon>Bacteria</taxon>
        <taxon>Bacillati</taxon>
        <taxon>Chloroflexota</taxon>
        <taxon>Ktedonobacteria</taxon>
        <taxon>Ktedonobacterales</taxon>
        <taxon>Dictyobacteraceae</taxon>
        <taxon>Dictyobacter</taxon>
    </lineage>
</organism>
<reference evidence="2" key="1">
    <citation type="submission" date="2018-12" db="EMBL/GenBank/DDBJ databases">
        <title>Tengunoibacter tsumagoiensis gen. nov., sp. nov., Dictyobacter kobayashii sp. nov., D. alpinus sp. nov., and D. joshuensis sp. nov. and description of Dictyobacteraceae fam. nov. within the order Ktedonobacterales isolated from Tengu-no-mugimeshi.</title>
        <authorList>
            <person name="Wang C.M."/>
            <person name="Zheng Y."/>
            <person name="Sakai Y."/>
            <person name="Toyoda A."/>
            <person name="Minakuchi Y."/>
            <person name="Abe K."/>
            <person name="Yokota A."/>
            <person name="Yabe S."/>
        </authorList>
    </citation>
    <scope>NUCLEOTIDE SEQUENCE [LARGE SCALE GENOMIC DNA]</scope>
    <source>
        <strain evidence="2">Uno11</strain>
    </source>
</reference>
<proteinExistence type="predicted"/>
<keyword evidence="2" id="KW-1185">Reference proteome</keyword>
<name>A0A402ABF1_9CHLR</name>
<evidence type="ECO:0000313" key="2">
    <source>
        <dbReference type="Proteomes" id="UP000287188"/>
    </source>
</evidence>
<gene>
    <name evidence="1" type="ORF">KDK_02280</name>
</gene>
<accession>A0A402ABF1</accession>